<evidence type="ECO:0000256" key="1">
    <source>
        <dbReference type="SAM" id="MobiDB-lite"/>
    </source>
</evidence>
<proteinExistence type="predicted"/>
<name>A0A5B7K8P5_PORTR</name>
<dbReference type="Proteomes" id="UP000324222">
    <property type="component" value="Unassembled WGS sequence"/>
</dbReference>
<evidence type="ECO:0000313" key="2">
    <source>
        <dbReference type="EMBL" id="MPD03196.1"/>
    </source>
</evidence>
<organism evidence="2 3">
    <name type="scientific">Portunus trituberculatus</name>
    <name type="common">Swimming crab</name>
    <name type="synonym">Neptunus trituberculatus</name>
    <dbReference type="NCBI Taxonomy" id="210409"/>
    <lineage>
        <taxon>Eukaryota</taxon>
        <taxon>Metazoa</taxon>
        <taxon>Ecdysozoa</taxon>
        <taxon>Arthropoda</taxon>
        <taxon>Crustacea</taxon>
        <taxon>Multicrustacea</taxon>
        <taxon>Malacostraca</taxon>
        <taxon>Eumalacostraca</taxon>
        <taxon>Eucarida</taxon>
        <taxon>Decapoda</taxon>
        <taxon>Pleocyemata</taxon>
        <taxon>Brachyura</taxon>
        <taxon>Eubrachyura</taxon>
        <taxon>Portunoidea</taxon>
        <taxon>Portunidae</taxon>
        <taxon>Portuninae</taxon>
        <taxon>Portunus</taxon>
    </lineage>
</organism>
<keyword evidence="3" id="KW-1185">Reference proteome</keyword>
<dbReference type="AlphaFoldDB" id="A0A5B7K8P5"/>
<dbReference type="EMBL" id="VSRR010135102">
    <property type="protein sequence ID" value="MPD03196.1"/>
    <property type="molecule type" value="Genomic_DNA"/>
</dbReference>
<gene>
    <name evidence="2" type="ORF">E2C01_098821</name>
</gene>
<feature type="region of interest" description="Disordered" evidence="1">
    <location>
        <begin position="66"/>
        <end position="88"/>
    </location>
</feature>
<reference evidence="2 3" key="1">
    <citation type="submission" date="2019-05" db="EMBL/GenBank/DDBJ databases">
        <title>Another draft genome of Portunus trituberculatus and its Hox gene families provides insights of decapod evolution.</title>
        <authorList>
            <person name="Jeong J.-H."/>
            <person name="Song I."/>
            <person name="Kim S."/>
            <person name="Choi T."/>
            <person name="Kim D."/>
            <person name="Ryu S."/>
            <person name="Kim W."/>
        </authorList>
    </citation>
    <scope>NUCLEOTIDE SEQUENCE [LARGE SCALE GENOMIC DNA]</scope>
    <source>
        <tissue evidence="2">Muscle</tissue>
    </source>
</reference>
<accession>A0A5B7K8P5</accession>
<comment type="caution">
    <text evidence="2">The sequence shown here is derived from an EMBL/GenBank/DDBJ whole genome shotgun (WGS) entry which is preliminary data.</text>
</comment>
<protein>
    <submittedName>
        <fullName evidence="2">Uncharacterized protein</fullName>
    </submittedName>
</protein>
<evidence type="ECO:0000313" key="3">
    <source>
        <dbReference type="Proteomes" id="UP000324222"/>
    </source>
</evidence>
<sequence>MQFPPACDLLLLDNSLLAPQVPPPGSDSRSSHAACTKRPRGALGMETKDSYDTLDWRQSKTASTTNFFPLGADVNKPQLPDASATVVR</sequence>
<feature type="region of interest" description="Disordered" evidence="1">
    <location>
        <begin position="18"/>
        <end position="47"/>
    </location>
</feature>